<feature type="domain" description="DUF418" evidence="2">
    <location>
        <begin position="205"/>
        <end position="357"/>
    </location>
</feature>
<dbReference type="PANTHER" id="PTHR30590:SF2">
    <property type="entry name" value="INNER MEMBRANE PROTEIN"/>
    <property type="match status" value="1"/>
</dbReference>
<accession>A0A290SDK6</accession>
<evidence type="ECO:0000259" key="2">
    <source>
        <dbReference type="Pfam" id="PF04235"/>
    </source>
</evidence>
<dbReference type="Pfam" id="PF04235">
    <property type="entry name" value="DUF418"/>
    <property type="match status" value="1"/>
</dbReference>
<protein>
    <recommendedName>
        <fullName evidence="2">DUF418 domain-containing protein</fullName>
    </recommendedName>
</protein>
<evidence type="ECO:0000313" key="3">
    <source>
        <dbReference type="EMBL" id="ATC88850.1"/>
    </source>
</evidence>
<organism evidence="3 4">
    <name type="scientific">Pseudoalteromonas arctica A 37-1-2</name>
    <dbReference type="NCBI Taxonomy" id="1117313"/>
    <lineage>
        <taxon>Bacteria</taxon>
        <taxon>Pseudomonadati</taxon>
        <taxon>Pseudomonadota</taxon>
        <taxon>Gammaproteobacteria</taxon>
        <taxon>Alteromonadales</taxon>
        <taxon>Pseudoalteromonadaceae</taxon>
        <taxon>Pseudoalteromonas</taxon>
    </lineage>
</organism>
<name>A0A290SDK6_9GAMM</name>
<dbReference type="Proteomes" id="UP000016505">
    <property type="component" value="Chromosome II"/>
</dbReference>
<feature type="transmembrane region" description="Helical" evidence="1">
    <location>
        <begin position="320"/>
        <end position="338"/>
    </location>
</feature>
<dbReference type="PANTHER" id="PTHR30590">
    <property type="entry name" value="INNER MEMBRANE PROTEIN"/>
    <property type="match status" value="1"/>
</dbReference>
<feature type="transmembrane region" description="Helical" evidence="1">
    <location>
        <begin position="182"/>
        <end position="206"/>
    </location>
</feature>
<dbReference type="KEGG" id="part:PARC_b0676"/>
<proteinExistence type="predicted"/>
<dbReference type="EMBL" id="CP011026">
    <property type="protein sequence ID" value="ATC88850.1"/>
    <property type="molecule type" value="Genomic_DNA"/>
</dbReference>
<feature type="transmembrane region" description="Helical" evidence="1">
    <location>
        <begin position="288"/>
        <end position="308"/>
    </location>
</feature>
<keyword evidence="1" id="KW-0472">Membrane</keyword>
<evidence type="ECO:0000313" key="4">
    <source>
        <dbReference type="Proteomes" id="UP000016505"/>
    </source>
</evidence>
<keyword evidence="1" id="KW-0812">Transmembrane</keyword>
<feature type="transmembrane region" description="Helical" evidence="1">
    <location>
        <begin position="244"/>
        <end position="268"/>
    </location>
</feature>
<dbReference type="InterPro" id="IPR007349">
    <property type="entry name" value="DUF418"/>
</dbReference>
<dbReference type="InterPro" id="IPR052529">
    <property type="entry name" value="Bact_Transport_Assoc"/>
</dbReference>
<reference evidence="3 4" key="1">
    <citation type="journal article" date="2012" name="J. Bacteriol.">
        <title>Genome sequences of type strains of seven species of the marine bacterium Pseudoalteromonas.</title>
        <authorList>
            <person name="Xie B.B."/>
            <person name="Shu Y.L."/>
            <person name="Qin Q.L."/>
            <person name="Rong J.C."/>
            <person name="Zhang X.Y."/>
            <person name="Chen X.L."/>
            <person name="Shi M."/>
            <person name="He H.L."/>
            <person name="Zhou B.C."/>
            <person name="Zhang Y.Z."/>
        </authorList>
    </citation>
    <scope>NUCLEOTIDE SEQUENCE [LARGE SCALE GENOMIC DNA]</scope>
    <source>
        <strain evidence="3 4">A 37-1-2</strain>
    </source>
</reference>
<gene>
    <name evidence="3" type="ORF">PARC_b0676</name>
</gene>
<feature type="transmembrane region" description="Helical" evidence="1">
    <location>
        <begin position="85"/>
        <end position="111"/>
    </location>
</feature>
<dbReference type="AlphaFoldDB" id="A0A290SDK6"/>
<feature type="transmembrane region" description="Helical" evidence="1">
    <location>
        <begin position="55"/>
        <end position="73"/>
    </location>
</feature>
<evidence type="ECO:0000256" key="1">
    <source>
        <dbReference type="SAM" id="Phobius"/>
    </source>
</evidence>
<keyword evidence="1" id="KW-1133">Transmembrane helix</keyword>
<feature type="transmembrane region" description="Helical" evidence="1">
    <location>
        <begin position="12"/>
        <end position="35"/>
    </location>
</feature>
<feature type="transmembrane region" description="Helical" evidence="1">
    <location>
        <begin position="218"/>
        <end position="237"/>
    </location>
</feature>
<sequence>MRNYNMDFIRGVAVLGLVYMNAYAFGLFEYGYTSLTNPPVSDSIIHTFSSLFVDGRFRTLFSLLFGAGLYIQWQRYKSELQLKSRLYWLILFGLAHGFLLWAGDILFVYGVSGWFVIKYLERDSAVLLKRGLEFILLSGVATVLIVSSVPDEVIYRDSAQFIDLYNPHYIDYFISNLAMNTLMLVMVPIMTMWMCVGLMLIGIYLYKQGVFSKGLTTQQLIVCGAMTLVFCGIRLYASQLNGSLGYGVQEFVNMFAALGMATLYIHLIVKFCNNSTHVGTLIQQAGRLAFTLYISQTLIQLLLYKVLFTHWVLSFDRIDYWLVATALVALQLIFTFLYSRYFNQGPLECVWRKLTKVKISA</sequence>